<dbReference type="Proteomes" id="UP000243499">
    <property type="component" value="Chromosome 5"/>
</dbReference>
<proteinExistence type="predicted"/>
<evidence type="ECO:0000313" key="2">
    <source>
        <dbReference type="EMBL" id="PVH39155.1"/>
    </source>
</evidence>
<feature type="compositionally biased region" description="Low complexity" evidence="1">
    <location>
        <begin position="27"/>
        <end position="38"/>
    </location>
</feature>
<dbReference type="AlphaFoldDB" id="A0A2T8INA5"/>
<organism evidence="2">
    <name type="scientific">Panicum hallii</name>
    <dbReference type="NCBI Taxonomy" id="206008"/>
    <lineage>
        <taxon>Eukaryota</taxon>
        <taxon>Viridiplantae</taxon>
        <taxon>Streptophyta</taxon>
        <taxon>Embryophyta</taxon>
        <taxon>Tracheophyta</taxon>
        <taxon>Spermatophyta</taxon>
        <taxon>Magnoliopsida</taxon>
        <taxon>Liliopsida</taxon>
        <taxon>Poales</taxon>
        <taxon>Poaceae</taxon>
        <taxon>PACMAD clade</taxon>
        <taxon>Panicoideae</taxon>
        <taxon>Panicodae</taxon>
        <taxon>Paniceae</taxon>
        <taxon>Panicinae</taxon>
        <taxon>Panicum</taxon>
        <taxon>Panicum sect. Panicum</taxon>
    </lineage>
</organism>
<feature type="region of interest" description="Disordered" evidence="1">
    <location>
        <begin position="23"/>
        <end position="171"/>
    </location>
</feature>
<dbReference type="Gramene" id="PVH39155">
    <property type="protein sequence ID" value="PVH39155"/>
    <property type="gene ID" value="PAHAL_5G444100"/>
</dbReference>
<dbReference type="EMBL" id="CM008050">
    <property type="protein sequence ID" value="PVH39155.1"/>
    <property type="molecule type" value="Genomic_DNA"/>
</dbReference>
<reference evidence="2" key="1">
    <citation type="submission" date="2018-04" db="EMBL/GenBank/DDBJ databases">
        <title>WGS assembly of Panicum hallii.</title>
        <authorList>
            <person name="Lovell J."/>
            <person name="Jenkins J."/>
            <person name="Lowry D."/>
            <person name="Mamidi S."/>
            <person name="Sreedasyam A."/>
            <person name="Weng X."/>
            <person name="Barry K."/>
            <person name="Bonette J."/>
            <person name="Campitelli B."/>
            <person name="Daum C."/>
            <person name="Gordon S."/>
            <person name="Gould B."/>
            <person name="Lipzen A."/>
            <person name="Macqueen A."/>
            <person name="Palacio-Mejia J."/>
            <person name="Plott C."/>
            <person name="Shakirov E."/>
            <person name="Shu S."/>
            <person name="Yoshinaga Y."/>
            <person name="Zane M."/>
            <person name="Rokhsar D."/>
            <person name="Grimwood J."/>
            <person name="Schmutz J."/>
            <person name="Juenger T."/>
        </authorList>
    </citation>
    <scope>NUCLEOTIDE SEQUENCE [LARGE SCALE GENOMIC DNA]</scope>
    <source>
        <strain evidence="2">FIL2</strain>
    </source>
</reference>
<accession>A0A2T8INA5</accession>
<feature type="compositionally biased region" description="Basic residues" evidence="1">
    <location>
        <begin position="144"/>
        <end position="154"/>
    </location>
</feature>
<sequence>MGKRPIAPPIAAQNSFPKHAYAHAAVSTSSSTSLPPRRLSLRLQRRSAAESAPAPTLPTGYPPPPRQRRACFASPPRAHHYRLGRPSTPELPLDPTGAESPDNPQTLKTGSWCGGEANCGDGEGRHEWRTPEEQAAACAERQQRREKRARRRRKMMDPTDLMHESQTSEVG</sequence>
<evidence type="ECO:0000256" key="1">
    <source>
        <dbReference type="SAM" id="MobiDB-lite"/>
    </source>
</evidence>
<name>A0A2T8INA5_9POAL</name>
<feature type="compositionally biased region" description="Basic and acidic residues" evidence="1">
    <location>
        <begin position="122"/>
        <end position="132"/>
    </location>
</feature>
<gene>
    <name evidence="2" type="ORF">PAHAL_5G444100</name>
</gene>
<protein>
    <submittedName>
        <fullName evidence="2">Uncharacterized protein</fullName>
    </submittedName>
</protein>